<protein>
    <submittedName>
        <fullName evidence="2">Uncharacterized protein</fullName>
    </submittedName>
</protein>
<reference evidence="2" key="1">
    <citation type="submission" date="2023-03" db="EMBL/GenBank/DDBJ databases">
        <title>Massive genome expansion in bonnet fungi (Mycena s.s.) driven by repeated elements and novel gene families across ecological guilds.</title>
        <authorList>
            <consortium name="Lawrence Berkeley National Laboratory"/>
            <person name="Harder C.B."/>
            <person name="Miyauchi S."/>
            <person name="Viragh M."/>
            <person name="Kuo A."/>
            <person name="Thoen E."/>
            <person name="Andreopoulos B."/>
            <person name="Lu D."/>
            <person name="Skrede I."/>
            <person name="Drula E."/>
            <person name="Henrissat B."/>
            <person name="Morin E."/>
            <person name="Kohler A."/>
            <person name="Barry K."/>
            <person name="LaButti K."/>
            <person name="Morin E."/>
            <person name="Salamov A."/>
            <person name="Lipzen A."/>
            <person name="Mereny Z."/>
            <person name="Hegedus B."/>
            <person name="Baldrian P."/>
            <person name="Stursova M."/>
            <person name="Weitz H."/>
            <person name="Taylor A."/>
            <person name="Grigoriev I.V."/>
            <person name="Nagy L.G."/>
            <person name="Martin F."/>
            <person name="Kauserud H."/>
        </authorList>
    </citation>
    <scope>NUCLEOTIDE SEQUENCE</scope>
    <source>
        <strain evidence="2">CBHHK188m</strain>
    </source>
</reference>
<dbReference type="Proteomes" id="UP001215280">
    <property type="component" value="Unassembled WGS sequence"/>
</dbReference>
<feature type="region of interest" description="Disordered" evidence="1">
    <location>
        <begin position="89"/>
        <end position="175"/>
    </location>
</feature>
<evidence type="ECO:0000313" key="3">
    <source>
        <dbReference type="Proteomes" id="UP001215280"/>
    </source>
</evidence>
<feature type="compositionally biased region" description="Gly residues" evidence="1">
    <location>
        <begin position="117"/>
        <end position="161"/>
    </location>
</feature>
<sequence length="229" mass="22113">MLGRPSAISALPGAGRIKDTWSVSQASAIGGPSVMRTANQWGGGQPPLGGVCSSNASQAIHQASGAQAHITQAFGLPTSSSTMTIPAPIATLQGNFPSGDGPSPPSGTNTHTMGFPPLGGQGSGGGGNAGGDGGGGGGNGYPGMPGAIGGRGGGGGGGGDPGPMAVPGQNPGRADQWQLNPKLNISVLPSWDGHGDTVIDYVIAMSHLASLSDHTHVGVAQMAPSKLTG</sequence>
<name>A0AAD7JW21_9AGAR</name>
<organism evidence="2 3">
    <name type="scientific">Mycena maculata</name>
    <dbReference type="NCBI Taxonomy" id="230809"/>
    <lineage>
        <taxon>Eukaryota</taxon>
        <taxon>Fungi</taxon>
        <taxon>Dikarya</taxon>
        <taxon>Basidiomycota</taxon>
        <taxon>Agaricomycotina</taxon>
        <taxon>Agaricomycetes</taxon>
        <taxon>Agaricomycetidae</taxon>
        <taxon>Agaricales</taxon>
        <taxon>Marasmiineae</taxon>
        <taxon>Mycenaceae</taxon>
        <taxon>Mycena</taxon>
    </lineage>
</organism>
<dbReference type="EMBL" id="JARJLG010000018">
    <property type="protein sequence ID" value="KAJ7773009.1"/>
    <property type="molecule type" value="Genomic_DNA"/>
</dbReference>
<gene>
    <name evidence="2" type="ORF">DFH07DRAFT_952985</name>
</gene>
<proteinExistence type="predicted"/>
<evidence type="ECO:0000313" key="2">
    <source>
        <dbReference type="EMBL" id="KAJ7773009.1"/>
    </source>
</evidence>
<dbReference type="AlphaFoldDB" id="A0AAD7JW21"/>
<comment type="caution">
    <text evidence="2">The sequence shown here is derived from an EMBL/GenBank/DDBJ whole genome shotgun (WGS) entry which is preliminary data.</text>
</comment>
<keyword evidence="3" id="KW-1185">Reference proteome</keyword>
<evidence type="ECO:0000256" key="1">
    <source>
        <dbReference type="SAM" id="MobiDB-lite"/>
    </source>
</evidence>
<accession>A0AAD7JW21</accession>